<dbReference type="Proteomes" id="UP000316406">
    <property type="component" value="Unassembled WGS sequence"/>
</dbReference>
<keyword evidence="2" id="KW-1185">Reference proteome</keyword>
<sequence>MKNFTAKTAAANFIRSDNTIDLEFQTTAGEQVIISIPAGVDCDLLEGDSHGDGSLESAVVDASYYRNCGVAA</sequence>
<dbReference type="EMBL" id="VLTK01000030">
    <property type="protein sequence ID" value="TSI11305.1"/>
    <property type="molecule type" value="Genomic_DNA"/>
</dbReference>
<reference evidence="1 2" key="1">
    <citation type="submission" date="2019-07" db="EMBL/GenBank/DDBJ databases">
        <title>Draft genome sequence of Brevibacterium aurantiacum XU54 isolated from Xinjiang China.</title>
        <authorList>
            <person name="Xu X."/>
        </authorList>
    </citation>
    <scope>NUCLEOTIDE SEQUENCE [LARGE SCALE GENOMIC DNA]</scope>
    <source>
        <strain evidence="1 2">XU54</strain>
    </source>
</reference>
<gene>
    <name evidence="1" type="ORF">FO013_21905</name>
</gene>
<organism evidence="1 2">
    <name type="scientific">Brevibacterium aurantiacum</name>
    <dbReference type="NCBI Taxonomy" id="273384"/>
    <lineage>
        <taxon>Bacteria</taxon>
        <taxon>Bacillati</taxon>
        <taxon>Actinomycetota</taxon>
        <taxon>Actinomycetes</taxon>
        <taxon>Micrococcales</taxon>
        <taxon>Brevibacteriaceae</taxon>
        <taxon>Brevibacterium</taxon>
    </lineage>
</organism>
<proteinExistence type="predicted"/>
<accession>A0A556C1G5</accession>
<dbReference type="AlphaFoldDB" id="A0A556C1G5"/>
<dbReference type="RefSeq" id="WP_143924683.1">
    <property type="nucleotide sequence ID" value="NZ_VLTK01000030.1"/>
</dbReference>
<evidence type="ECO:0000313" key="1">
    <source>
        <dbReference type="EMBL" id="TSI11305.1"/>
    </source>
</evidence>
<comment type="caution">
    <text evidence="1">The sequence shown here is derived from an EMBL/GenBank/DDBJ whole genome shotgun (WGS) entry which is preliminary data.</text>
</comment>
<evidence type="ECO:0000313" key="2">
    <source>
        <dbReference type="Proteomes" id="UP000316406"/>
    </source>
</evidence>
<protein>
    <submittedName>
        <fullName evidence="1">Uncharacterized protein</fullName>
    </submittedName>
</protein>
<name>A0A556C1G5_BREAU</name>